<dbReference type="OrthoDB" id="2562093at2759"/>
<sequence length="152" mass="16971">MVDWSTYQMFSRWCEDESKRKLIEGILKSRLKCEPPSCHKPAPPPSTLSTLLDELKPLSTPPADSDPSLPATAYSSLAASLHASGTEHKASEDAAGVVEKYEVWSSLYGRAEADWPGPPKEPEWGSWALFEVGKEEWWVLPEEKEPEGDKKE</sequence>
<reference evidence="2 3" key="1">
    <citation type="submission" date="2018-11" db="EMBL/GenBank/DDBJ databases">
        <title>Genome sequence of Saitozyma podzolica DSM 27192.</title>
        <authorList>
            <person name="Aliyu H."/>
            <person name="Gorte O."/>
            <person name="Ochsenreither K."/>
        </authorList>
    </citation>
    <scope>NUCLEOTIDE SEQUENCE [LARGE SCALE GENOMIC DNA]</scope>
    <source>
        <strain evidence="2 3">DSM 27192</strain>
    </source>
</reference>
<comment type="caution">
    <text evidence="2">The sequence shown here is derived from an EMBL/GenBank/DDBJ whole genome shotgun (WGS) entry which is preliminary data.</text>
</comment>
<protein>
    <submittedName>
        <fullName evidence="2">Uncharacterized protein</fullName>
    </submittedName>
</protein>
<dbReference type="EMBL" id="RSCD01000011">
    <property type="protein sequence ID" value="RSH90040.1"/>
    <property type="molecule type" value="Genomic_DNA"/>
</dbReference>
<dbReference type="Proteomes" id="UP000279259">
    <property type="component" value="Unassembled WGS sequence"/>
</dbReference>
<evidence type="ECO:0000313" key="2">
    <source>
        <dbReference type="EMBL" id="RSH90040.1"/>
    </source>
</evidence>
<name>A0A427YG57_9TREE</name>
<keyword evidence="3" id="KW-1185">Reference proteome</keyword>
<evidence type="ECO:0000256" key="1">
    <source>
        <dbReference type="SAM" id="MobiDB-lite"/>
    </source>
</evidence>
<organism evidence="2 3">
    <name type="scientific">Saitozyma podzolica</name>
    <dbReference type="NCBI Taxonomy" id="1890683"/>
    <lineage>
        <taxon>Eukaryota</taxon>
        <taxon>Fungi</taxon>
        <taxon>Dikarya</taxon>
        <taxon>Basidiomycota</taxon>
        <taxon>Agaricomycotina</taxon>
        <taxon>Tremellomycetes</taxon>
        <taxon>Tremellales</taxon>
        <taxon>Trimorphomycetaceae</taxon>
        <taxon>Saitozyma</taxon>
    </lineage>
</organism>
<dbReference type="AlphaFoldDB" id="A0A427YG57"/>
<evidence type="ECO:0000313" key="3">
    <source>
        <dbReference type="Proteomes" id="UP000279259"/>
    </source>
</evidence>
<feature type="region of interest" description="Disordered" evidence="1">
    <location>
        <begin position="34"/>
        <end position="71"/>
    </location>
</feature>
<proteinExistence type="predicted"/>
<accession>A0A427YG57</accession>
<gene>
    <name evidence="2" type="ORF">EHS25_001373</name>
</gene>